<evidence type="ECO:0000313" key="1">
    <source>
        <dbReference type="EMBL" id="CAE7721683.1"/>
    </source>
</evidence>
<dbReference type="Proteomes" id="UP000649617">
    <property type="component" value="Unassembled WGS sequence"/>
</dbReference>
<evidence type="ECO:0000313" key="2">
    <source>
        <dbReference type="Proteomes" id="UP000649617"/>
    </source>
</evidence>
<reference evidence="1" key="1">
    <citation type="submission" date="2021-02" db="EMBL/GenBank/DDBJ databases">
        <authorList>
            <person name="Dougan E. K."/>
            <person name="Rhodes N."/>
            <person name="Thang M."/>
            <person name="Chan C."/>
        </authorList>
    </citation>
    <scope>NUCLEOTIDE SEQUENCE</scope>
</reference>
<keyword evidence="2" id="KW-1185">Reference proteome</keyword>
<organism evidence="1 2">
    <name type="scientific">Symbiodinium pilosum</name>
    <name type="common">Dinoflagellate</name>
    <dbReference type="NCBI Taxonomy" id="2952"/>
    <lineage>
        <taxon>Eukaryota</taxon>
        <taxon>Sar</taxon>
        <taxon>Alveolata</taxon>
        <taxon>Dinophyceae</taxon>
        <taxon>Suessiales</taxon>
        <taxon>Symbiodiniaceae</taxon>
        <taxon>Symbiodinium</taxon>
    </lineage>
</organism>
<gene>
    <name evidence="1" type="ORF">SPIL2461_LOCUS20582</name>
</gene>
<proteinExistence type="predicted"/>
<comment type="caution">
    <text evidence="1">The sequence shown here is derived from an EMBL/GenBank/DDBJ whole genome shotgun (WGS) entry which is preliminary data.</text>
</comment>
<accession>A0A812XFR5</accession>
<dbReference type="AlphaFoldDB" id="A0A812XFR5"/>
<dbReference type="EMBL" id="CAJNIZ010045489">
    <property type="protein sequence ID" value="CAE7721683.1"/>
    <property type="molecule type" value="Genomic_DNA"/>
</dbReference>
<name>A0A812XFR5_SYMPI</name>
<dbReference type="OrthoDB" id="415930at2759"/>
<sequence>MAEAEVLSLPRGAANHTKRLQLWEGMYCPSLRDTSGRLQYRQQSSFRSTGEELNGNLFFNLSSGQWCLFNGTGHVGCVDSEAEEPTFSEDGNRPNLWAELWDQGKATLQQWEAVAVTVFDGQFGETVLTSGTSSKGRRAKPQLVKFHAVKPTVPVECKEPVPNWDSVGKTLNPENPCYYVTGQKAASYNYYKLGSSSGMPSFSPQGYANWWGSTGSDIFNGQGGAGFSYNNIAGCWKREQERAKVLENQVDTNNQWTSGLKTTSDLASIPCLAVPDAALAPFGVGPVDKFAGVCKGAIQATTDSALDIYKAALDSYKSNKAKEGFTDCSGDHAALARIWCDLHCVKEAVVNGDQAILASLQEAVSVLDTNFERLLDYYTGLVTDKVDGQHEPEQGEKVEKARSGQDVKSAIMSKLLGVQRLTETVPLTQAGLAASERLLERFLRDLRNRSNAQEVDAGGYVWMLGRCHMLVPVPVVDVILVTRSTTLSASAAVAANVGRAAAGMQELARSRTLDES</sequence>
<protein>
    <submittedName>
        <fullName evidence="1">Uncharacterized protein</fullName>
    </submittedName>
</protein>